<keyword evidence="2" id="KW-0378">Hydrolase</keyword>
<sequence length="737" mass="78938">MTGAGRGTGWGHVVTVLELTGRPRTRDGISSRWTQVDDLRMHVRVTTAAPDGAPDVVLLHGLGVSSRYMLPLARELAPHFRTSVPDLPGFGHSDHPSAALDVPGLAGALLAWIDAAGLTTPALVADSVGCQVAVAAMRRSPEAFGRAVLISPTVDRRGRNPVAQVGRLLRTGLHENPALAVVLGRDYLACGARRALATAWHALAHPIEDDLPEIEVPVLVVRGGADAVVPQRWAEEVAETLPDGRLAVLPGQSHSLSHSAAGPLAAAIGPFLGGPPPGPDAPTIRQAADSIASFDSATVVLRAAATALHGNDLPALGAVPRPLAPLLERVIPLADALPAPVREQVHRLGRGSAAVPPAELHAVSAEAVARWMVAQYPRRSFPVAIVGSTSGAVAHLAAALGAPFLPQTFLLPVARPDVDPGDPRGVMTAGIGPAELLLDANPEVALHHTHDPAQDRLSHARMTYFRLKRRRLGAAFTGFLTETLPPGATLFVADCRLRWPVTRLGDQHVFQFGASRGTSSEEFRSESECRGWDVPPADEDAPEAEWGFDAALGDDLAALAAARGWRLRRVVFDEPAALSPLVADLYRWWYLRRGRPAQRLLVESFMRLDPHLALATGSVPFWSQFPVERSADALEHYLDHTEPFDEILMTLFPPGTEDVAVAPAKRWRDLMGRARRRSAFLGIDPAAFPRDTSGLGRFHRELSALPRVDPPAPLTLSELDVFLGERSSSDGPPIHWE</sequence>
<dbReference type="PANTHER" id="PTHR43194">
    <property type="entry name" value="HYDROLASE ALPHA/BETA FOLD FAMILY"/>
    <property type="match status" value="1"/>
</dbReference>
<dbReference type="Gene3D" id="3.40.50.1820">
    <property type="entry name" value="alpha/beta hydrolase"/>
    <property type="match status" value="1"/>
</dbReference>
<dbReference type="Pfam" id="PF12697">
    <property type="entry name" value="Abhydrolase_6"/>
    <property type="match status" value="1"/>
</dbReference>
<reference evidence="2 3" key="1">
    <citation type="submission" date="2022-03" db="EMBL/GenBank/DDBJ databases">
        <title>Pseudonocardia alaer sp. nov., a novel actinomycete isolated from reed forest soil.</title>
        <authorList>
            <person name="Wang L."/>
        </authorList>
    </citation>
    <scope>NUCLEOTIDE SEQUENCE [LARGE SCALE GENOMIC DNA]</scope>
    <source>
        <strain evidence="2 3">Y-16303</strain>
    </source>
</reference>
<feature type="domain" description="AB hydrolase-1" evidence="1">
    <location>
        <begin position="56"/>
        <end position="266"/>
    </location>
</feature>
<dbReference type="InterPro" id="IPR000073">
    <property type="entry name" value="AB_hydrolase_1"/>
</dbReference>
<dbReference type="InterPro" id="IPR029058">
    <property type="entry name" value="AB_hydrolase_fold"/>
</dbReference>
<evidence type="ECO:0000259" key="1">
    <source>
        <dbReference type="Pfam" id="PF12697"/>
    </source>
</evidence>
<dbReference type="GO" id="GO:0016787">
    <property type="term" value="F:hydrolase activity"/>
    <property type="evidence" value="ECO:0007669"/>
    <property type="project" value="UniProtKB-KW"/>
</dbReference>
<dbReference type="SUPFAM" id="SSF53474">
    <property type="entry name" value="alpha/beta-Hydrolases"/>
    <property type="match status" value="1"/>
</dbReference>
<name>A0ABS9TNG9_9PSEU</name>
<keyword evidence="3" id="KW-1185">Reference proteome</keyword>
<dbReference type="Proteomes" id="UP001299970">
    <property type="component" value="Unassembled WGS sequence"/>
</dbReference>
<gene>
    <name evidence="2" type="ORF">MMF94_30025</name>
</gene>
<dbReference type="PANTHER" id="PTHR43194:SF5">
    <property type="entry name" value="PIMELOYL-[ACYL-CARRIER PROTEIN] METHYL ESTER ESTERASE"/>
    <property type="match status" value="1"/>
</dbReference>
<dbReference type="InterPro" id="IPR050228">
    <property type="entry name" value="Carboxylesterase_BioH"/>
</dbReference>
<evidence type="ECO:0000313" key="3">
    <source>
        <dbReference type="Proteomes" id="UP001299970"/>
    </source>
</evidence>
<dbReference type="RefSeq" id="WP_241040672.1">
    <property type="nucleotide sequence ID" value="NZ_BAAAJF010000032.1"/>
</dbReference>
<organism evidence="2 3">
    <name type="scientific">Pseudonocardia alaniniphila</name>
    <dbReference type="NCBI Taxonomy" id="75291"/>
    <lineage>
        <taxon>Bacteria</taxon>
        <taxon>Bacillati</taxon>
        <taxon>Actinomycetota</taxon>
        <taxon>Actinomycetes</taxon>
        <taxon>Pseudonocardiales</taxon>
        <taxon>Pseudonocardiaceae</taxon>
        <taxon>Pseudonocardia</taxon>
    </lineage>
</organism>
<proteinExistence type="predicted"/>
<accession>A0ABS9TNG9</accession>
<comment type="caution">
    <text evidence="2">The sequence shown here is derived from an EMBL/GenBank/DDBJ whole genome shotgun (WGS) entry which is preliminary data.</text>
</comment>
<dbReference type="EMBL" id="JAKXMK010000029">
    <property type="protein sequence ID" value="MCH6169958.1"/>
    <property type="molecule type" value="Genomic_DNA"/>
</dbReference>
<evidence type="ECO:0000313" key="2">
    <source>
        <dbReference type="EMBL" id="MCH6169958.1"/>
    </source>
</evidence>
<protein>
    <submittedName>
        <fullName evidence="2">Alpha/beta fold hydrolase</fullName>
    </submittedName>
</protein>